<dbReference type="AlphaFoldDB" id="A0A2N5P8G3"/>
<dbReference type="SUPFAM" id="SSF51161">
    <property type="entry name" value="Trimeric LpxA-like enzymes"/>
    <property type="match status" value="1"/>
</dbReference>
<dbReference type="Proteomes" id="UP000235093">
    <property type="component" value="Unassembled WGS sequence"/>
</dbReference>
<protein>
    <recommendedName>
        <fullName evidence="3">Serine acetyltransferase</fullName>
    </recommendedName>
</protein>
<evidence type="ECO:0008006" key="3">
    <source>
        <dbReference type="Google" id="ProtNLM"/>
    </source>
</evidence>
<accession>A0A2N5P8G3</accession>
<comment type="caution">
    <text evidence="1">The sequence shown here is derived from an EMBL/GenBank/DDBJ whole genome shotgun (WGS) entry which is preliminary data.</text>
</comment>
<dbReference type="EMBL" id="NIHT01000035">
    <property type="protein sequence ID" value="PLT71412.1"/>
    <property type="molecule type" value="Genomic_DNA"/>
</dbReference>
<proteinExistence type="predicted"/>
<dbReference type="InterPro" id="IPR001451">
    <property type="entry name" value="Hexapep"/>
</dbReference>
<dbReference type="InterPro" id="IPR011004">
    <property type="entry name" value="Trimer_LpxA-like_sf"/>
</dbReference>
<name>A0A2N5P8G3_MEDGN</name>
<reference evidence="1 2" key="1">
    <citation type="journal article" date="2017" name="Genome Med.">
        <title>A novel Ruminococcus gnavus clade enriched in inflammatory bowel disease patients.</title>
        <authorList>
            <person name="Hall A.B."/>
            <person name="Yassour M."/>
            <person name="Sauk J."/>
            <person name="Garner A."/>
            <person name="Jiang X."/>
            <person name="Arthur T."/>
            <person name="Lagoudas G.K."/>
            <person name="Vatanen T."/>
            <person name="Fornelos N."/>
            <person name="Wilson R."/>
            <person name="Bertha M."/>
            <person name="Cohen M."/>
            <person name="Garber J."/>
            <person name="Khalili H."/>
            <person name="Gevers D."/>
            <person name="Ananthakrishnan A.N."/>
            <person name="Kugathasan S."/>
            <person name="Lander E.S."/>
            <person name="Blainey P."/>
            <person name="Vlamakis H."/>
            <person name="Xavier R.J."/>
            <person name="Huttenhower C."/>
        </authorList>
    </citation>
    <scope>NUCLEOTIDE SEQUENCE [LARGE SCALE GENOMIC DNA]</scope>
    <source>
        <strain evidence="1 2">RJX1125</strain>
    </source>
</reference>
<sequence length="171" mass="19117">MIQSKADLREYLEADRIHLGYRYKKPKLRDIVWRYEIYLRKSEYYNNVSGGAFHKIAGKYYKALWNILGLLCGFSIGLNCFEKGLSISHIGTIVVNHEAKIGENCRLHVCTNIGTGSPKIGNNVYIGPGAKIFGKIQVADGTQIGANAVVNKDFLEVNRTIVGVPAHYVEK</sequence>
<dbReference type="Pfam" id="PF00132">
    <property type="entry name" value="Hexapep"/>
    <property type="match status" value="1"/>
</dbReference>
<dbReference type="Gene3D" id="2.160.10.10">
    <property type="entry name" value="Hexapeptide repeat proteins"/>
    <property type="match status" value="1"/>
</dbReference>
<dbReference type="PANTHER" id="PTHR42811">
    <property type="entry name" value="SERINE ACETYLTRANSFERASE"/>
    <property type="match status" value="1"/>
</dbReference>
<gene>
    <name evidence="1" type="ORF">CDL23_15015</name>
</gene>
<organism evidence="1 2">
    <name type="scientific">Mediterraneibacter gnavus</name>
    <name type="common">Ruminococcus gnavus</name>
    <dbReference type="NCBI Taxonomy" id="33038"/>
    <lineage>
        <taxon>Bacteria</taxon>
        <taxon>Bacillati</taxon>
        <taxon>Bacillota</taxon>
        <taxon>Clostridia</taxon>
        <taxon>Lachnospirales</taxon>
        <taxon>Lachnospiraceae</taxon>
        <taxon>Mediterraneibacter</taxon>
    </lineage>
</organism>
<evidence type="ECO:0000313" key="1">
    <source>
        <dbReference type="EMBL" id="PLT71412.1"/>
    </source>
</evidence>
<dbReference type="RefSeq" id="WP_101884326.1">
    <property type="nucleotide sequence ID" value="NZ_JADMTQ010000138.1"/>
</dbReference>
<evidence type="ECO:0000313" key="2">
    <source>
        <dbReference type="Proteomes" id="UP000235093"/>
    </source>
</evidence>